<dbReference type="EMBL" id="JABBCQ020000013">
    <property type="protein sequence ID" value="MBI1625854.1"/>
    <property type="molecule type" value="Genomic_DNA"/>
</dbReference>
<evidence type="ECO:0000256" key="8">
    <source>
        <dbReference type="ARBA" id="ARBA00023102"/>
    </source>
</evidence>
<dbReference type="Proteomes" id="UP000530032">
    <property type="component" value="Unassembled WGS sequence"/>
</dbReference>
<comment type="similarity">
    <text evidence="2">Belongs to the class-II pyridoxal-phosphate-dependent aminotransferase family. Histidinol-phosphate aminotransferase subfamily.</text>
</comment>
<dbReference type="InterPro" id="IPR015421">
    <property type="entry name" value="PyrdxlP-dep_Trfase_major"/>
</dbReference>
<evidence type="ECO:0000256" key="2">
    <source>
        <dbReference type="ARBA" id="ARBA00007970"/>
    </source>
</evidence>
<evidence type="ECO:0000256" key="7">
    <source>
        <dbReference type="ARBA" id="ARBA00022898"/>
    </source>
</evidence>
<keyword evidence="5" id="KW-0028">Amino-acid biosynthesis</keyword>
<comment type="pathway">
    <text evidence="1">Amino-acid biosynthesis; L-histidine biosynthesis; L-histidine from 5-phospho-alpha-D-ribose 1-diphosphate: step 7/9.</text>
</comment>
<comment type="caution">
    <text evidence="11">The sequence shown here is derived from an EMBL/GenBank/DDBJ whole genome shotgun (WGS) entry which is preliminary data.</text>
</comment>
<dbReference type="Pfam" id="PF00155">
    <property type="entry name" value="Aminotran_1_2"/>
    <property type="match status" value="1"/>
</dbReference>
<dbReference type="InterPro" id="IPR015424">
    <property type="entry name" value="PyrdxlP-dep_Trfase"/>
</dbReference>
<dbReference type="SUPFAM" id="SSF53383">
    <property type="entry name" value="PLP-dependent transferases"/>
    <property type="match status" value="1"/>
</dbReference>
<keyword evidence="8" id="KW-0368">Histidine biosynthesis</keyword>
<dbReference type="InterPro" id="IPR004839">
    <property type="entry name" value="Aminotransferase_I/II_large"/>
</dbReference>
<keyword evidence="6 11" id="KW-0808">Transferase</keyword>
<dbReference type="PANTHER" id="PTHR43643:SF6">
    <property type="entry name" value="HISTIDINOL-PHOSPHATE AMINOTRANSFERASE"/>
    <property type="match status" value="1"/>
</dbReference>
<protein>
    <recommendedName>
        <fullName evidence="3">histidinol-phosphate transaminase</fullName>
        <ecNumber evidence="3">2.6.1.9</ecNumber>
    </recommendedName>
</protein>
<comment type="catalytic activity">
    <reaction evidence="9">
        <text>L-histidinol phosphate + 2-oxoglutarate = 3-(imidazol-4-yl)-2-oxopropyl phosphate + L-glutamate</text>
        <dbReference type="Rhea" id="RHEA:23744"/>
        <dbReference type="ChEBI" id="CHEBI:16810"/>
        <dbReference type="ChEBI" id="CHEBI:29985"/>
        <dbReference type="ChEBI" id="CHEBI:57766"/>
        <dbReference type="ChEBI" id="CHEBI:57980"/>
        <dbReference type="EC" id="2.6.1.9"/>
    </reaction>
</comment>
<gene>
    <name evidence="11" type="ORF">HF327_015245</name>
</gene>
<evidence type="ECO:0000256" key="9">
    <source>
        <dbReference type="ARBA" id="ARBA00047481"/>
    </source>
</evidence>
<dbReference type="Gene3D" id="3.90.1150.10">
    <property type="entry name" value="Aspartate Aminotransferase, domain 1"/>
    <property type="match status" value="1"/>
</dbReference>
<evidence type="ECO:0000256" key="3">
    <source>
        <dbReference type="ARBA" id="ARBA00012748"/>
    </source>
</evidence>
<evidence type="ECO:0000313" key="12">
    <source>
        <dbReference type="Proteomes" id="UP000530032"/>
    </source>
</evidence>
<dbReference type="AlphaFoldDB" id="A0A843BAH7"/>
<keyword evidence="12" id="KW-1185">Reference proteome</keyword>
<evidence type="ECO:0000259" key="10">
    <source>
        <dbReference type="Pfam" id="PF00155"/>
    </source>
</evidence>
<keyword evidence="4 11" id="KW-0032">Aminotransferase</keyword>
<evidence type="ECO:0000256" key="6">
    <source>
        <dbReference type="ARBA" id="ARBA00022679"/>
    </source>
</evidence>
<dbReference type="InterPro" id="IPR050106">
    <property type="entry name" value="HistidinolP_aminotransfase"/>
</dbReference>
<dbReference type="PANTHER" id="PTHR43643">
    <property type="entry name" value="HISTIDINOL-PHOSPHATE AMINOTRANSFERASE 2"/>
    <property type="match status" value="1"/>
</dbReference>
<evidence type="ECO:0000313" key="11">
    <source>
        <dbReference type="EMBL" id="MBI1625854.1"/>
    </source>
</evidence>
<dbReference type="EC" id="2.6.1.9" evidence="3"/>
<dbReference type="GO" id="GO:0030170">
    <property type="term" value="F:pyridoxal phosphate binding"/>
    <property type="evidence" value="ECO:0007669"/>
    <property type="project" value="InterPro"/>
</dbReference>
<keyword evidence="7" id="KW-0663">Pyridoxal phosphate</keyword>
<dbReference type="Gene3D" id="3.40.640.10">
    <property type="entry name" value="Type I PLP-dependent aspartate aminotransferase-like (Major domain)"/>
    <property type="match status" value="1"/>
</dbReference>
<evidence type="ECO:0000256" key="5">
    <source>
        <dbReference type="ARBA" id="ARBA00022605"/>
    </source>
</evidence>
<proteinExistence type="inferred from homology"/>
<dbReference type="RefSeq" id="WP_198460991.1">
    <property type="nucleotide sequence ID" value="NZ_JABBCQ020000013.1"/>
</dbReference>
<sequence>MFDMTVAAMHGGTDALGVPAHDFSTNRNACGPCPMAVKALQAAHVAQYPDPHYLQLQAQLAAFHGVAVERIVIGGSSSELIHRLTLHAVRSGAKNVFFPPHHYGDYLQAARVWRLALCRRAEVSPLPALSWACEPSSPLGVQEDIWPAWSKAASQQEWRVLDCAYRPLWLEGEAPQRSLDTVWQLWTPNKALGMTGIRAAYAIAPVHAAGAELKALRDLAASWVVGSHGVAMLQAWVSDEVQQWLAQSLVTLRRWKAQQLALCAKLGWQVVPDHQANYFVVRLPLDDIAAPLAAMRAQGVKLRDCASFGLPGHVRLGVLPPVSQAALERAWLSIQGSLKDASNDLATPPPHA</sequence>
<evidence type="ECO:0000256" key="1">
    <source>
        <dbReference type="ARBA" id="ARBA00005011"/>
    </source>
</evidence>
<accession>A0A843BAH7</accession>
<feature type="domain" description="Aminotransferase class I/classII large" evidence="10">
    <location>
        <begin position="190"/>
        <end position="330"/>
    </location>
</feature>
<reference evidence="11" key="1">
    <citation type="submission" date="2020-12" db="EMBL/GenBank/DDBJ databases">
        <title>Comamonas sp. nov., isolated from stream water.</title>
        <authorList>
            <person name="Park K.-H."/>
        </authorList>
    </citation>
    <scope>NUCLEOTIDE SEQUENCE</scope>
    <source>
        <strain evidence="11">EJ-4</strain>
    </source>
</reference>
<evidence type="ECO:0000256" key="4">
    <source>
        <dbReference type="ARBA" id="ARBA00022576"/>
    </source>
</evidence>
<dbReference type="GO" id="GO:0000105">
    <property type="term" value="P:L-histidine biosynthetic process"/>
    <property type="evidence" value="ECO:0007669"/>
    <property type="project" value="UniProtKB-KW"/>
</dbReference>
<dbReference type="GO" id="GO:0004400">
    <property type="term" value="F:histidinol-phosphate transaminase activity"/>
    <property type="evidence" value="ECO:0007669"/>
    <property type="project" value="UniProtKB-EC"/>
</dbReference>
<dbReference type="InterPro" id="IPR015422">
    <property type="entry name" value="PyrdxlP-dep_Trfase_small"/>
</dbReference>
<name>A0A843BAH7_9BURK</name>
<organism evidence="11 12">
    <name type="scientific">Comamonas suwonensis</name>
    <dbReference type="NCBI Taxonomy" id="2606214"/>
    <lineage>
        <taxon>Bacteria</taxon>
        <taxon>Pseudomonadati</taxon>
        <taxon>Pseudomonadota</taxon>
        <taxon>Betaproteobacteria</taxon>
        <taxon>Burkholderiales</taxon>
        <taxon>Comamonadaceae</taxon>
        <taxon>Comamonas</taxon>
    </lineage>
</organism>